<dbReference type="Proteomes" id="UP000223247">
    <property type="component" value="Segment"/>
</dbReference>
<accession>A0A222ZRY0</accession>
<dbReference type="EMBL" id="MF140414">
    <property type="protein sequence ID" value="ASR87165.1"/>
    <property type="molecule type" value="Genomic_DNA"/>
</dbReference>
<sequence length="47" mass="5161">MNAGLCLCEHFVYLRGVVCVVTGAKLHAVTDTRNTYARSAQEHAQEP</sequence>
<reference evidence="1 2" key="1">
    <citation type="submission" date="2017-05" db="EMBL/GenBank/DDBJ databases">
        <authorList>
            <person name="Stoner T.H."/>
            <person name="Garlena R.A."/>
            <person name="Russell D.A."/>
            <person name="Pope W.H."/>
            <person name="Jacobs-Sera D."/>
            <person name="Hatfull G.F."/>
        </authorList>
    </citation>
    <scope>NUCLEOTIDE SEQUENCE [LARGE SCALE GENOMIC DNA]</scope>
</reference>
<protein>
    <submittedName>
        <fullName evidence="1">Uncharacterized protein</fullName>
    </submittedName>
</protein>
<proteinExistence type="predicted"/>
<dbReference type="GeneID" id="63209248"/>
<evidence type="ECO:0000313" key="2">
    <source>
        <dbReference type="Proteomes" id="UP000223247"/>
    </source>
</evidence>
<evidence type="ECO:0000313" key="1">
    <source>
        <dbReference type="EMBL" id="ASR87165.1"/>
    </source>
</evidence>
<keyword evidence="2" id="KW-1185">Reference proteome</keyword>
<gene>
    <name evidence="1" type="primary">141</name>
    <name evidence="1" type="ORF">KRYPTON555_141</name>
</gene>
<organism evidence="1 2">
    <name type="scientific">Mycobacterium phage Krypton555</name>
    <dbReference type="NCBI Taxonomy" id="2015885"/>
    <lineage>
        <taxon>Viruses</taxon>
        <taxon>Duplodnaviria</taxon>
        <taxon>Heunggongvirae</taxon>
        <taxon>Uroviricota</taxon>
        <taxon>Caudoviricetes</taxon>
        <taxon>Vilmaviridae</taxon>
        <taxon>Lclasvirinae</taxon>
        <taxon>Lumosvirus</taxon>
        <taxon>Lumosvirus krypton555</taxon>
    </lineage>
</organism>
<name>A0A222ZRY0_9CAUD</name>
<dbReference type="RefSeq" id="YP_010012716.1">
    <property type="nucleotide sequence ID" value="NC_053505.1"/>
</dbReference>
<dbReference type="KEGG" id="vg:63209248"/>